<dbReference type="Gene3D" id="3.40.50.1240">
    <property type="entry name" value="Phosphoglycerate mutase-like"/>
    <property type="match status" value="1"/>
</dbReference>
<accession>A0A919UKA4</accession>
<evidence type="ECO:0000256" key="1">
    <source>
        <dbReference type="PIRSR" id="PIRSR613078-1"/>
    </source>
</evidence>
<dbReference type="PANTHER" id="PTHR48100:SF62">
    <property type="entry name" value="GLUCOSYL-3-PHOSPHOGLYCERATE PHOSPHATASE"/>
    <property type="match status" value="1"/>
</dbReference>
<evidence type="ECO:0000256" key="2">
    <source>
        <dbReference type="PIRSR" id="PIRSR613078-2"/>
    </source>
</evidence>
<dbReference type="CDD" id="cd07067">
    <property type="entry name" value="HP_PGM_like"/>
    <property type="match status" value="1"/>
</dbReference>
<dbReference type="PANTHER" id="PTHR48100">
    <property type="entry name" value="BROAD-SPECIFICITY PHOSPHATASE YOR283W-RELATED"/>
    <property type="match status" value="1"/>
</dbReference>
<sequence length="205" mass="22538">MRVFVVRHGQTAWNVQGLLQGAADVPLTDEGRAQAEASALVLRRIVGRGATVVASPLSRAHDTARVIARELDVDAHPDDRLRERAYGVWEGITAQEREKGWPEEVAMWRAHGNPEIEGFEHHDSVRARMVEAIEEWAGRASGPLVIVTHGSSGRVGMQGLLGLSLAHRTLGNLGNAAWSRLTRRSEGDWTLERHNIRPQSSEADA</sequence>
<gene>
    <name evidence="3" type="ORF">Dac01nite_18430</name>
</gene>
<protein>
    <submittedName>
        <fullName evidence="3">Fructose 1,6-bisphosphatase</fullName>
    </submittedName>
</protein>
<keyword evidence="4" id="KW-1185">Reference proteome</keyword>
<dbReference type="InterPro" id="IPR001345">
    <property type="entry name" value="PG/BPGM_mutase_AS"/>
</dbReference>
<evidence type="ECO:0000313" key="4">
    <source>
        <dbReference type="Proteomes" id="UP000652354"/>
    </source>
</evidence>
<feature type="binding site" evidence="2">
    <location>
        <begin position="83"/>
        <end position="86"/>
    </location>
    <ligand>
        <name>substrate</name>
    </ligand>
</feature>
<name>A0A919UKA4_9MICO</name>
<dbReference type="EMBL" id="BONR01000004">
    <property type="protein sequence ID" value="GIG55091.1"/>
    <property type="molecule type" value="Genomic_DNA"/>
</dbReference>
<organism evidence="3 4">
    <name type="scientific">Demequina activiva</name>
    <dbReference type="NCBI Taxonomy" id="1582364"/>
    <lineage>
        <taxon>Bacteria</taxon>
        <taxon>Bacillati</taxon>
        <taxon>Actinomycetota</taxon>
        <taxon>Actinomycetes</taxon>
        <taxon>Micrococcales</taxon>
        <taxon>Demequinaceae</taxon>
        <taxon>Demequina</taxon>
    </lineage>
</organism>
<dbReference type="AlphaFoldDB" id="A0A919UKA4"/>
<dbReference type="InterPro" id="IPR013078">
    <property type="entry name" value="His_Pase_superF_clade-1"/>
</dbReference>
<feature type="active site" description="Proton donor/acceptor" evidence="1">
    <location>
        <position position="83"/>
    </location>
</feature>
<dbReference type="GO" id="GO:0005737">
    <property type="term" value="C:cytoplasm"/>
    <property type="evidence" value="ECO:0007669"/>
    <property type="project" value="TreeGrafter"/>
</dbReference>
<dbReference type="SUPFAM" id="SSF53254">
    <property type="entry name" value="Phosphoglycerate mutase-like"/>
    <property type="match status" value="1"/>
</dbReference>
<dbReference type="RefSeq" id="WP_203656252.1">
    <property type="nucleotide sequence ID" value="NZ_BONR01000004.1"/>
</dbReference>
<proteinExistence type="predicted"/>
<reference evidence="3" key="1">
    <citation type="submission" date="2021-01" db="EMBL/GenBank/DDBJ databases">
        <title>Whole genome shotgun sequence of Demequina activiva NBRC 110675.</title>
        <authorList>
            <person name="Komaki H."/>
            <person name="Tamura T."/>
        </authorList>
    </citation>
    <scope>NUCLEOTIDE SEQUENCE</scope>
    <source>
        <strain evidence="3">NBRC 110675</strain>
    </source>
</reference>
<feature type="active site" description="Tele-phosphohistidine intermediate" evidence="1">
    <location>
        <position position="8"/>
    </location>
</feature>
<dbReference type="SMART" id="SM00855">
    <property type="entry name" value="PGAM"/>
    <property type="match status" value="1"/>
</dbReference>
<feature type="binding site" evidence="2">
    <location>
        <position position="59"/>
    </location>
    <ligand>
        <name>substrate</name>
    </ligand>
</feature>
<dbReference type="GO" id="GO:0016791">
    <property type="term" value="F:phosphatase activity"/>
    <property type="evidence" value="ECO:0007669"/>
    <property type="project" value="TreeGrafter"/>
</dbReference>
<dbReference type="Proteomes" id="UP000652354">
    <property type="component" value="Unassembled WGS sequence"/>
</dbReference>
<evidence type="ECO:0000313" key="3">
    <source>
        <dbReference type="EMBL" id="GIG55091.1"/>
    </source>
</evidence>
<dbReference type="PROSITE" id="PS00175">
    <property type="entry name" value="PG_MUTASE"/>
    <property type="match status" value="1"/>
</dbReference>
<comment type="caution">
    <text evidence="3">The sequence shown here is derived from an EMBL/GenBank/DDBJ whole genome shotgun (WGS) entry which is preliminary data.</text>
</comment>
<dbReference type="InterPro" id="IPR050275">
    <property type="entry name" value="PGM_Phosphatase"/>
</dbReference>
<dbReference type="InterPro" id="IPR029033">
    <property type="entry name" value="His_PPase_superfam"/>
</dbReference>
<feature type="binding site" evidence="2">
    <location>
        <begin position="7"/>
        <end position="14"/>
    </location>
    <ligand>
        <name>substrate</name>
    </ligand>
</feature>
<dbReference type="Pfam" id="PF00300">
    <property type="entry name" value="His_Phos_1"/>
    <property type="match status" value="1"/>
</dbReference>